<dbReference type="EMBL" id="FOUT01000001">
    <property type="protein sequence ID" value="SFM53733.1"/>
    <property type="molecule type" value="Genomic_DNA"/>
</dbReference>
<dbReference type="InterPro" id="IPR052159">
    <property type="entry name" value="Competence_DNA_uptake"/>
</dbReference>
<feature type="transmembrane region" description="Helical" evidence="6">
    <location>
        <begin position="359"/>
        <end position="379"/>
    </location>
</feature>
<feature type="transmembrane region" description="Helical" evidence="6">
    <location>
        <begin position="289"/>
        <end position="312"/>
    </location>
</feature>
<dbReference type="RefSeq" id="WP_024980328.1">
    <property type="nucleotide sequence ID" value="NZ_CBCRUM010000009.1"/>
</dbReference>
<feature type="transmembrane region" description="Helical" evidence="6">
    <location>
        <begin position="482"/>
        <end position="500"/>
    </location>
</feature>
<dbReference type="AlphaFoldDB" id="A0A1I4RP54"/>
<dbReference type="PANTHER" id="PTHR30619:SF1">
    <property type="entry name" value="RECOMBINATION PROTEIN 2"/>
    <property type="match status" value="1"/>
</dbReference>
<protein>
    <submittedName>
        <fullName evidence="9">Competence protein ComEC</fullName>
    </submittedName>
</protein>
<feature type="transmembrane region" description="Helical" evidence="6">
    <location>
        <begin position="506"/>
        <end position="526"/>
    </location>
</feature>
<keyword evidence="2" id="KW-1003">Cell membrane</keyword>
<dbReference type="PANTHER" id="PTHR30619">
    <property type="entry name" value="DNA INTERNALIZATION/COMPETENCE PROTEIN COMEC/REC2"/>
    <property type="match status" value="1"/>
</dbReference>
<evidence type="ECO:0000256" key="4">
    <source>
        <dbReference type="ARBA" id="ARBA00022989"/>
    </source>
</evidence>
<dbReference type="InterPro" id="IPR004477">
    <property type="entry name" value="ComEC_N"/>
</dbReference>
<dbReference type="GO" id="GO:0005886">
    <property type="term" value="C:plasma membrane"/>
    <property type="evidence" value="ECO:0007669"/>
    <property type="project" value="UniProtKB-SubCell"/>
</dbReference>
<dbReference type="NCBIfam" id="TIGR00360">
    <property type="entry name" value="ComEC_N-term"/>
    <property type="match status" value="1"/>
</dbReference>
<sequence>MNLLRFPLFKFSIGFLIGLVSAYHVSFTFFFLMGLTVVAVLLFCIAYFLVTKNDVYHWVFDGSALWLSIVIGINVLTLHTQSNSPFHYNQDPSIYKSPHEIKVVIKEKLKSNTFSDRFIVSVESINERHQTGLLLLYLQKNNNAKQPIVGTRLRFNSVIVHHALNKNPNQFDYATYLKNKQIYAQIYLVPEEISYLSTPEKSVWYFASSIRDKIVDNLHKSGFDPKALPVAMALILGQQQDIDPNIAKDYQYAGAVHILSVSGLHIGSLVFFIHFLLGPIPNTKNGRLLKLIISLSLLTLFGILAGLAASVVRSITMFAILAIGQYLNRSTSIFHTLMVSMVLILLFQPYFLFDVGFQLSYVALFFIVWLQPMLTLLWSPKHKILQFFWDLLTVSFAAQIGTFPLSVYYFHQFPGLFFVTNLLVLPLIGVIMFLGVVVVIIAYFSTVPFWIFKPLEMGISFMNAIIHQVASFESFIFVDIPFNAWLFWTSFMLIFAFVFWVKRITFYRTVAILFAIILFQISFFIIKLKYESTQEWIVLNTTKQTIVCERVGQKVAVFANQKDRENILKNTAVRNYVTATFSAVSKITPLGNVAYFLGNRILILDSTVVKIPLMPVDIVLITHSPKVNFDRLLQSCNPKKVVVDASNYKSLVTMWKKSCKQKNIPIHVTSEKGYFALKK</sequence>
<evidence type="ECO:0000256" key="1">
    <source>
        <dbReference type="ARBA" id="ARBA00004651"/>
    </source>
</evidence>
<accession>A0A1I4RP54</accession>
<feature type="domain" description="ComEC/Rec2-related protein" evidence="7">
    <location>
        <begin position="234"/>
        <end position="500"/>
    </location>
</feature>
<feature type="transmembrane region" description="Helical" evidence="6">
    <location>
        <begin position="391"/>
        <end position="411"/>
    </location>
</feature>
<evidence type="ECO:0000256" key="2">
    <source>
        <dbReference type="ARBA" id="ARBA00022475"/>
    </source>
</evidence>
<feature type="transmembrane region" description="Helical" evidence="6">
    <location>
        <begin position="55"/>
        <end position="76"/>
    </location>
</feature>
<keyword evidence="3 6" id="KW-0812">Transmembrane</keyword>
<evidence type="ECO:0000256" key="3">
    <source>
        <dbReference type="ARBA" id="ARBA00022692"/>
    </source>
</evidence>
<feature type="transmembrane region" description="Helical" evidence="6">
    <location>
        <begin position="423"/>
        <end position="452"/>
    </location>
</feature>
<proteinExistence type="predicted"/>
<keyword evidence="10" id="KW-1185">Reference proteome</keyword>
<feature type="transmembrane region" description="Helical" evidence="6">
    <location>
        <begin position="30"/>
        <end position="49"/>
    </location>
</feature>
<organism evidence="9 10">
    <name type="scientific">Flavobacterium succinicans</name>
    <dbReference type="NCBI Taxonomy" id="29536"/>
    <lineage>
        <taxon>Bacteria</taxon>
        <taxon>Pseudomonadati</taxon>
        <taxon>Bacteroidota</taxon>
        <taxon>Flavobacteriia</taxon>
        <taxon>Flavobacteriales</taxon>
        <taxon>Flavobacteriaceae</taxon>
        <taxon>Flavobacterium</taxon>
    </lineage>
</organism>
<keyword evidence="5 6" id="KW-0472">Membrane</keyword>
<evidence type="ECO:0000259" key="8">
    <source>
        <dbReference type="Pfam" id="PF13567"/>
    </source>
</evidence>
<evidence type="ECO:0000256" key="6">
    <source>
        <dbReference type="SAM" id="Phobius"/>
    </source>
</evidence>
<dbReference type="InterPro" id="IPR025405">
    <property type="entry name" value="DUF4131"/>
</dbReference>
<feature type="transmembrane region" description="Helical" evidence="6">
    <location>
        <begin position="6"/>
        <end position="23"/>
    </location>
</feature>
<dbReference type="Proteomes" id="UP000182961">
    <property type="component" value="Unassembled WGS sequence"/>
</dbReference>
<evidence type="ECO:0000259" key="7">
    <source>
        <dbReference type="Pfam" id="PF03772"/>
    </source>
</evidence>
<feature type="domain" description="DUF4131" evidence="8">
    <location>
        <begin position="28"/>
        <end position="189"/>
    </location>
</feature>
<dbReference type="eggNOG" id="COG0658">
    <property type="taxonomic scope" value="Bacteria"/>
</dbReference>
<feature type="transmembrane region" description="Helical" evidence="6">
    <location>
        <begin position="333"/>
        <end position="353"/>
    </location>
</feature>
<evidence type="ECO:0000256" key="5">
    <source>
        <dbReference type="ARBA" id="ARBA00023136"/>
    </source>
</evidence>
<evidence type="ECO:0000313" key="9">
    <source>
        <dbReference type="EMBL" id="SFM53733.1"/>
    </source>
</evidence>
<dbReference type="Pfam" id="PF13567">
    <property type="entry name" value="DUF4131"/>
    <property type="match status" value="1"/>
</dbReference>
<gene>
    <name evidence="9" type="ORF">SAMN05444143_101441</name>
</gene>
<keyword evidence="4 6" id="KW-1133">Transmembrane helix</keyword>
<evidence type="ECO:0000313" key="10">
    <source>
        <dbReference type="Proteomes" id="UP000182961"/>
    </source>
</evidence>
<reference evidence="10" key="1">
    <citation type="submission" date="2016-10" db="EMBL/GenBank/DDBJ databases">
        <authorList>
            <person name="Varghese N."/>
            <person name="Submissions S."/>
        </authorList>
    </citation>
    <scope>NUCLEOTIDE SEQUENCE [LARGE SCALE GENOMIC DNA]</scope>
    <source>
        <strain evidence="10">DSM 4002</strain>
    </source>
</reference>
<dbReference type="Pfam" id="PF03772">
    <property type="entry name" value="Competence"/>
    <property type="match status" value="1"/>
</dbReference>
<name>A0A1I4RP54_9FLAO</name>
<feature type="transmembrane region" description="Helical" evidence="6">
    <location>
        <begin position="255"/>
        <end position="277"/>
    </location>
</feature>
<comment type="subcellular location">
    <subcellularLocation>
        <location evidence="1">Cell membrane</location>
        <topology evidence="1">Multi-pass membrane protein</topology>
    </subcellularLocation>
</comment>